<dbReference type="SMART" id="SM00563">
    <property type="entry name" value="PlsC"/>
    <property type="match status" value="1"/>
</dbReference>
<evidence type="ECO:0000259" key="1">
    <source>
        <dbReference type="SMART" id="SM00563"/>
    </source>
</evidence>
<keyword evidence="2" id="KW-0808">Transferase</keyword>
<dbReference type="KEGG" id="sta:STHERM_c02750"/>
<keyword evidence="2" id="KW-0012">Acyltransferase</keyword>
<sequence length="298" mass="34029">MKGPISKVYAHLIEEMLDKTRHPQRITPETVWQPANLEIRPYIHRIIEELLLPGSRIEGLEHLYTLHKEARKGKSCLLLVEHYSNFDLPVLVYLLERQGGERGRQVADAIVAIAGLKLNEANPLVKAFTEAYSRIVIYPSRSLSRLDPLKMPQELLKSRAINRAAMHELIRRKHSGYITLVFPAGTRYRPGKPETKRGVKEIDSYLRSFDLVSFVGIAGNILRINPDDERMEDDLVVEDKVVILVSPPEDAQQFRSSVRETAPHLADKKQWVADKIMERLEELHTEAEALRASDPPRG</sequence>
<gene>
    <name evidence="2" type="ordered locus">STHERM_c02750</name>
</gene>
<dbReference type="Gene3D" id="3.40.1130.10">
    <property type="entry name" value="Glycerol-3-phosphate (1)-acyltransferase"/>
    <property type="match status" value="1"/>
</dbReference>
<reference key="1">
    <citation type="submission" date="2009-08" db="EMBL/GenBank/DDBJ databases">
        <title>The genome sequence of Spirochaeta thermophila DSM6192.</title>
        <authorList>
            <person name="Angelov A."/>
            <person name="Mientus M."/>
            <person name="Wittenberg S."/>
            <person name="Lehmann R."/>
            <person name="Liesegang H."/>
            <person name="Daniel R."/>
            <person name="Liebl W."/>
        </authorList>
    </citation>
    <scope>NUCLEOTIDE SEQUENCE</scope>
    <source>
        <strain>DSM 6192</strain>
    </source>
</reference>
<dbReference type="eggNOG" id="COG0204">
    <property type="taxonomic scope" value="Bacteria"/>
</dbReference>
<organism evidence="2 3">
    <name type="scientific">Winmispira thermophila (strain ATCC 49972 / DSM 6192 / RI 19.B1)</name>
    <name type="common">Spirochaeta thermophila</name>
    <dbReference type="NCBI Taxonomy" id="665571"/>
    <lineage>
        <taxon>Bacteria</taxon>
        <taxon>Pseudomonadati</taxon>
        <taxon>Spirochaetota</taxon>
        <taxon>Spirochaetia</taxon>
        <taxon>Winmispirales</taxon>
        <taxon>Winmispiraceae</taxon>
        <taxon>Winmispira</taxon>
    </lineage>
</organism>
<evidence type="ECO:0000313" key="3">
    <source>
        <dbReference type="Proteomes" id="UP000001296"/>
    </source>
</evidence>
<dbReference type="GO" id="GO:0016746">
    <property type="term" value="F:acyltransferase activity"/>
    <property type="evidence" value="ECO:0007669"/>
    <property type="project" value="UniProtKB-KW"/>
</dbReference>
<dbReference type="AlphaFoldDB" id="E0RNX5"/>
<accession>E0RNX5</accession>
<proteinExistence type="predicted"/>
<feature type="domain" description="Phospholipid/glycerol acyltransferase" evidence="1">
    <location>
        <begin position="76"/>
        <end position="219"/>
    </location>
</feature>
<dbReference type="EMBL" id="CP001698">
    <property type="protein sequence ID" value="ADN01248.1"/>
    <property type="molecule type" value="Genomic_DNA"/>
</dbReference>
<protein>
    <submittedName>
        <fullName evidence="2">Putative glycerol-3-phosphate O-acyltransferase</fullName>
    </submittedName>
</protein>
<dbReference type="InterPro" id="IPR002123">
    <property type="entry name" value="Plipid/glycerol_acylTrfase"/>
</dbReference>
<dbReference type="RefSeq" id="WP_013313089.1">
    <property type="nucleotide sequence ID" value="NC_014484.1"/>
</dbReference>
<name>E0RNX5_WINT6</name>
<dbReference type="Pfam" id="PF01553">
    <property type="entry name" value="Acyltransferase"/>
    <property type="match status" value="1"/>
</dbReference>
<dbReference type="SUPFAM" id="SSF69593">
    <property type="entry name" value="Glycerol-3-phosphate (1)-acyltransferase"/>
    <property type="match status" value="1"/>
</dbReference>
<evidence type="ECO:0000313" key="2">
    <source>
        <dbReference type="EMBL" id="ADN01248.1"/>
    </source>
</evidence>
<dbReference type="Proteomes" id="UP000001296">
    <property type="component" value="Chromosome"/>
</dbReference>
<dbReference type="PaxDb" id="665571-STHERM_c02750"/>
<dbReference type="HOGENOM" id="CLU_080737_0_0_12"/>
<reference evidence="2 3" key="2">
    <citation type="journal article" date="2010" name="J. Bacteriol.">
        <title>Genome sequence of the polysaccharide-degrading, thermophilic anaerobe Spirochaeta thermophila DSM 6192.</title>
        <authorList>
            <person name="Angelov A."/>
            <person name="Liebl S."/>
            <person name="Ballschmiter M."/>
            <person name="Bomeke M."/>
            <person name="Lehmann R."/>
            <person name="Liesegang H."/>
            <person name="Daniel R."/>
            <person name="Liebl W."/>
        </authorList>
    </citation>
    <scope>NUCLEOTIDE SEQUENCE [LARGE SCALE GENOMIC DNA]</scope>
    <source>
        <strain evidence="3">ATCC 49972 / DSM 6192 / RI 19.B1</strain>
    </source>
</reference>